<protein>
    <submittedName>
        <fullName evidence="1">DUF2125 domain-containing protein</fullName>
    </submittedName>
</protein>
<evidence type="ECO:0000313" key="2">
    <source>
        <dbReference type="Proteomes" id="UP000619079"/>
    </source>
</evidence>
<dbReference type="Pfam" id="PF09898">
    <property type="entry name" value="DUF2125"/>
    <property type="match status" value="1"/>
</dbReference>
<dbReference type="EMBL" id="JAELVR010000007">
    <property type="protein sequence ID" value="MBJ6372226.1"/>
    <property type="molecule type" value="Genomic_DNA"/>
</dbReference>
<proteinExistence type="predicted"/>
<name>A0A8J7IRW8_9RHOB</name>
<dbReference type="AlphaFoldDB" id="A0A8J7IRW8"/>
<reference evidence="1" key="1">
    <citation type="submission" date="2020-12" db="EMBL/GenBank/DDBJ databases">
        <title>Sedimentitalea sp. nov., isolated from sand in Incheon.</title>
        <authorList>
            <person name="Kim W."/>
        </authorList>
    </citation>
    <scope>NUCLEOTIDE SEQUENCE</scope>
    <source>
        <strain evidence="1">CAU 1593</strain>
    </source>
</reference>
<evidence type="ECO:0000313" key="1">
    <source>
        <dbReference type="EMBL" id="MBJ6372226.1"/>
    </source>
</evidence>
<comment type="caution">
    <text evidence="1">The sequence shown here is derived from an EMBL/GenBank/DDBJ whole genome shotgun (WGS) entry which is preliminary data.</text>
</comment>
<sequence>MKLLLKIVVAVGLLWSLYWYGAGYMVRQGITAWFEARQAEGWQADFADISTSGYPLQHVTTLTSPALADPATGTAWQADWLVLGNPAIWPGKQTVQFPASVQRLSYFDQTVELTATGMVADLHLNPGTALEVDRMALASGPWVVATQGAPILGGQSLDLSMQNTSAPATYRFNLVAPDFALDDSLRRTIGSAGALPETFQSLELDMTVTFDRPWDRRALEERRPQPVAIDLRLARAEWGPLSLFAAGAVTVDAAGVPTGTVNFKAENWQDMIEIARQSGAVPEYTLKPAAQILDLLSRISGNREALDVELTLADGRVSLGPFPLGSAPILRLR</sequence>
<dbReference type="RefSeq" id="WP_199025099.1">
    <property type="nucleotide sequence ID" value="NZ_JAELVR010000007.1"/>
</dbReference>
<organism evidence="1 2">
    <name type="scientific">Sedimentitalea arenosa</name>
    <dbReference type="NCBI Taxonomy" id="2798803"/>
    <lineage>
        <taxon>Bacteria</taxon>
        <taxon>Pseudomonadati</taxon>
        <taxon>Pseudomonadota</taxon>
        <taxon>Alphaproteobacteria</taxon>
        <taxon>Rhodobacterales</taxon>
        <taxon>Paracoccaceae</taxon>
        <taxon>Sedimentitalea</taxon>
    </lineage>
</organism>
<dbReference type="Proteomes" id="UP000619079">
    <property type="component" value="Unassembled WGS sequence"/>
</dbReference>
<gene>
    <name evidence="1" type="ORF">JF290_11875</name>
</gene>
<accession>A0A8J7IRW8</accession>
<dbReference type="InterPro" id="IPR018666">
    <property type="entry name" value="DUF2125"/>
</dbReference>
<keyword evidence="2" id="KW-1185">Reference proteome</keyword>